<evidence type="ECO:0000313" key="11">
    <source>
        <dbReference type="EMBL" id="KAK4246193.1"/>
    </source>
</evidence>
<dbReference type="Gene3D" id="3.40.50.300">
    <property type="entry name" value="P-loop containing nucleotide triphosphate hydrolases"/>
    <property type="match status" value="1"/>
</dbReference>
<keyword evidence="6 9" id="KW-0418">Kinase</keyword>
<dbReference type="GO" id="GO:0005524">
    <property type="term" value="F:ATP binding"/>
    <property type="evidence" value="ECO:0007669"/>
    <property type="project" value="UniProtKB-KW"/>
</dbReference>
<comment type="pathway">
    <text evidence="1 9">Carbohydrate acid metabolism; D-gluconate degradation.</text>
</comment>
<evidence type="ECO:0000256" key="9">
    <source>
        <dbReference type="RuleBase" id="RU363066"/>
    </source>
</evidence>
<keyword evidence="4 9" id="KW-0808">Transferase</keyword>
<reference evidence="11" key="2">
    <citation type="submission" date="2023-05" db="EMBL/GenBank/DDBJ databases">
        <authorList>
            <consortium name="Lawrence Berkeley National Laboratory"/>
            <person name="Steindorff A."/>
            <person name="Hensen N."/>
            <person name="Bonometti L."/>
            <person name="Westerberg I."/>
            <person name="Brannstrom I.O."/>
            <person name="Guillou S."/>
            <person name="Cros-Aarteil S."/>
            <person name="Calhoun S."/>
            <person name="Haridas S."/>
            <person name="Kuo A."/>
            <person name="Mondo S."/>
            <person name="Pangilinan J."/>
            <person name="Riley R."/>
            <person name="Labutti K."/>
            <person name="Andreopoulos B."/>
            <person name="Lipzen A."/>
            <person name="Chen C."/>
            <person name="Yanf M."/>
            <person name="Daum C."/>
            <person name="Ng V."/>
            <person name="Clum A."/>
            <person name="Ohm R."/>
            <person name="Martin F."/>
            <person name="Silar P."/>
            <person name="Natvig D."/>
            <person name="Lalanne C."/>
            <person name="Gautier V."/>
            <person name="Ament-Velasquez S.L."/>
            <person name="Kruys A."/>
            <person name="Hutchinson M.I."/>
            <person name="Powell A.J."/>
            <person name="Barry K."/>
            <person name="Miller A.N."/>
            <person name="Grigoriev I.V."/>
            <person name="Debuchy R."/>
            <person name="Gladieux P."/>
            <person name="Thoren M.H."/>
            <person name="Johannesson H."/>
        </authorList>
    </citation>
    <scope>NUCLEOTIDE SEQUENCE</scope>
    <source>
        <strain evidence="11">CBS 359.72</strain>
    </source>
</reference>
<comment type="similarity">
    <text evidence="2 9">Belongs to the gluconokinase GntK/GntV family.</text>
</comment>
<evidence type="ECO:0000256" key="5">
    <source>
        <dbReference type="ARBA" id="ARBA00022741"/>
    </source>
</evidence>
<dbReference type="CDD" id="cd02021">
    <property type="entry name" value="GntK"/>
    <property type="match status" value="1"/>
</dbReference>
<evidence type="ECO:0000256" key="7">
    <source>
        <dbReference type="ARBA" id="ARBA00022840"/>
    </source>
</evidence>
<keyword evidence="7 9" id="KW-0067">ATP-binding</keyword>
<proteinExistence type="inferred from homology"/>
<evidence type="ECO:0000256" key="2">
    <source>
        <dbReference type="ARBA" id="ARBA00008420"/>
    </source>
</evidence>
<protein>
    <recommendedName>
        <fullName evidence="3 9">Gluconokinase</fullName>
        <ecNumber evidence="3 9">2.7.1.12</ecNumber>
    </recommendedName>
</protein>
<evidence type="ECO:0000256" key="4">
    <source>
        <dbReference type="ARBA" id="ARBA00022679"/>
    </source>
</evidence>
<evidence type="ECO:0000256" key="6">
    <source>
        <dbReference type="ARBA" id="ARBA00022777"/>
    </source>
</evidence>
<evidence type="ECO:0000256" key="3">
    <source>
        <dbReference type="ARBA" id="ARBA00012054"/>
    </source>
</evidence>
<keyword evidence="12" id="KW-1185">Reference proteome</keyword>
<dbReference type="AlphaFoldDB" id="A0AAN7CPZ0"/>
<evidence type="ECO:0000313" key="12">
    <source>
        <dbReference type="Proteomes" id="UP001303647"/>
    </source>
</evidence>
<dbReference type="SUPFAM" id="SSF52540">
    <property type="entry name" value="P-loop containing nucleoside triphosphate hydrolases"/>
    <property type="match status" value="1"/>
</dbReference>
<evidence type="ECO:0000256" key="10">
    <source>
        <dbReference type="SAM" id="MobiDB-lite"/>
    </source>
</evidence>
<accession>A0AAN7CPZ0</accession>
<name>A0AAN7CPZ0_9PEZI</name>
<keyword evidence="5 9" id="KW-0547">Nucleotide-binding</keyword>
<sequence length="203" mass="22839">MALHDLSSRDGVKPGDGEKKQETGPRWVWFITGPTACGKTTVAKYLADKLGFSFVEGDDFHPQSNREKMARNEALTDEDRAAWLDALRKQETAPSSPTQHRVVTCSALKRQYRDVLRGGEGNGSQLEVRFVFLDVEEEELRRRARERKGHFAGEGLVQSQMQALERPAEEDERDVIVVRVQGGGGVEETQRKVLSRVRETMGL</sequence>
<evidence type="ECO:0000256" key="8">
    <source>
        <dbReference type="ARBA" id="ARBA00048090"/>
    </source>
</evidence>
<comment type="catalytic activity">
    <reaction evidence="8 9">
        <text>D-gluconate + ATP = 6-phospho-D-gluconate + ADP + H(+)</text>
        <dbReference type="Rhea" id="RHEA:19433"/>
        <dbReference type="ChEBI" id="CHEBI:15378"/>
        <dbReference type="ChEBI" id="CHEBI:18391"/>
        <dbReference type="ChEBI" id="CHEBI:30616"/>
        <dbReference type="ChEBI" id="CHEBI:58759"/>
        <dbReference type="ChEBI" id="CHEBI:456216"/>
        <dbReference type="EC" id="2.7.1.12"/>
    </reaction>
</comment>
<dbReference type="GO" id="GO:0005975">
    <property type="term" value="P:carbohydrate metabolic process"/>
    <property type="evidence" value="ECO:0007669"/>
    <property type="project" value="InterPro"/>
</dbReference>
<feature type="region of interest" description="Disordered" evidence="10">
    <location>
        <begin position="1"/>
        <end position="22"/>
    </location>
</feature>
<dbReference type="PANTHER" id="PTHR43442:SF3">
    <property type="entry name" value="GLUCONOKINASE-RELATED"/>
    <property type="match status" value="1"/>
</dbReference>
<dbReference type="InterPro" id="IPR006001">
    <property type="entry name" value="Therm_gnt_kin"/>
</dbReference>
<comment type="caution">
    <text evidence="11">The sequence shown here is derived from an EMBL/GenBank/DDBJ whole genome shotgun (WGS) entry which is preliminary data.</text>
</comment>
<dbReference type="NCBIfam" id="TIGR01313">
    <property type="entry name" value="therm_gnt_kin"/>
    <property type="match status" value="1"/>
</dbReference>
<gene>
    <name evidence="11" type="ORF">C7999DRAFT_15647</name>
</gene>
<dbReference type="PANTHER" id="PTHR43442">
    <property type="entry name" value="GLUCONOKINASE-RELATED"/>
    <property type="match status" value="1"/>
</dbReference>
<dbReference type="EC" id="2.7.1.12" evidence="3 9"/>
<dbReference type="InterPro" id="IPR027417">
    <property type="entry name" value="P-loop_NTPase"/>
</dbReference>
<dbReference type="EMBL" id="MU857680">
    <property type="protein sequence ID" value="KAK4246193.1"/>
    <property type="molecule type" value="Genomic_DNA"/>
</dbReference>
<dbReference type="GO" id="GO:0005737">
    <property type="term" value="C:cytoplasm"/>
    <property type="evidence" value="ECO:0007669"/>
    <property type="project" value="TreeGrafter"/>
</dbReference>
<dbReference type="Proteomes" id="UP001303647">
    <property type="component" value="Unassembled WGS sequence"/>
</dbReference>
<organism evidence="11 12">
    <name type="scientific">Corynascus novoguineensis</name>
    <dbReference type="NCBI Taxonomy" id="1126955"/>
    <lineage>
        <taxon>Eukaryota</taxon>
        <taxon>Fungi</taxon>
        <taxon>Dikarya</taxon>
        <taxon>Ascomycota</taxon>
        <taxon>Pezizomycotina</taxon>
        <taxon>Sordariomycetes</taxon>
        <taxon>Sordariomycetidae</taxon>
        <taxon>Sordariales</taxon>
        <taxon>Chaetomiaceae</taxon>
        <taxon>Corynascus</taxon>
    </lineage>
</organism>
<dbReference type="GO" id="GO:0046316">
    <property type="term" value="F:gluconokinase activity"/>
    <property type="evidence" value="ECO:0007669"/>
    <property type="project" value="UniProtKB-EC"/>
</dbReference>
<reference evidence="11" key="1">
    <citation type="journal article" date="2023" name="Mol. Phylogenet. Evol.">
        <title>Genome-scale phylogeny and comparative genomics of the fungal order Sordariales.</title>
        <authorList>
            <person name="Hensen N."/>
            <person name="Bonometti L."/>
            <person name="Westerberg I."/>
            <person name="Brannstrom I.O."/>
            <person name="Guillou S."/>
            <person name="Cros-Aarteil S."/>
            <person name="Calhoun S."/>
            <person name="Haridas S."/>
            <person name="Kuo A."/>
            <person name="Mondo S."/>
            <person name="Pangilinan J."/>
            <person name="Riley R."/>
            <person name="LaButti K."/>
            <person name="Andreopoulos B."/>
            <person name="Lipzen A."/>
            <person name="Chen C."/>
            <person name="Yan M."/>
            <person name="Daum C."/>
            <person name="Ng V."/>
            <person name="Clum A."/>
            <person name="Steindorff A."/>
            <person name="Ohm R.A."/>
            <person name="Martin F."/>
            <person name="Silar P."/>
            <person name="Natvig D.O."/>
            <person name="Lalanne C."/>
            <person name="Gautier V."/>
            <person name="Ament-Velasquez S.L."/>
            <person name="Kruys A."/>
            <person name="Hutchinson M.I."/>
            <person name="Powell A.J."/>
            <person name="Barry K."/>
            <person name="Miller A.N."/>
            <person name="Grigoriev I.V."/>
            <person name="Debuchy R."/>
            <person name="Gladieux P."/>
            <person name="Hiltunen Thoren M."/>
            <person name="Johannesson H."/>
        </authorList>
    </citation>
    <scope>NUCLEOTIDE SEQUENCE</scope>
    <source>
        <strain evidence="11">CBS 359.72</strain>
    </source>
</reference>
<evidence type="ECO:0000256" key="1">
    <source>
        <dbReference type="ARBA" id="ARBA00004875"/>
    </source>
</evidence>
<dbReference type="Pfam" id="PF13238">
    <property type="entry name" value="AAA_18"/>
    <property type="match status" value="1"/>
</dbReference>